<dbReference type="PANTHER" id="PTHR15704:SF7">
    <property type="entry name" value="SUPERKILLER COMPLEX PROTEIN 3"/>
    <property type="match status" value="1"/>
</dbReference>
<sequence>MHKGQEAEKTVKQGLQALKNIDQCKTGSWVVHLKPLLDLKFEFTMCLGHAYSLQHNPTSLALARATFEKLSKMSEYSTQATLGLIDVEMKLNNFDKVKDILSQSDVADDLQARCWKLQLQFMDGDREVAIASIKSLAQDNPTELLPAFLFGKLMWQLGEPYRRDKTKCLTAFLKAAKLDVYHGETFLYLGHYYRDIGSNNSKAKKCYQKAYTLDPGNEEAGSALADQFIAEGKFEDAVSLYEGVTSDAAAGTCKWAWLRLGLCHLKIKDGTKAIKCFLAALRADANDYICWECLGEGYIGRGSYNAAWKAFNKAHDLNPNSVYSVYQMAAVKQILGQHADAIVEYMGVLKIVPDYVPALKGLSESHLAQAKQMLSEGRDQTCNDHITEAIKCLTSAVKTSGTMSCLWKLLGECCNVIYFLHPNQVQVEVPSVLYEQSLSDNQTVTLNKKELLSLGTKCFSRALSLNNNLSSLWHDLGHNLFHCAKMESELSVATQLAEKSQNVLQKAISLEPNNHILWNSLGVVTSSKYIENWGLAQHSFIKSIEADSNNCWAWSNLGFMYLRQMEVQLAHRAFKVAQSLEPSFPNSWIGQALVAENIESHEAMDLFRHATELGLHGQSGTGYASWVVKLITECDDRSTSRYRENIHDMDAIQAAQTQLSKFCTRHPDCAWALTLHGFILEQSSLNRSAEEAYKKAKEVLESEAANCDESTASSIAPKLDKAKSNYARLVCVNGNFNKAAEIYKTITSPTFHDLCGLALSLRQSNKLKDALKTYQEACHMVATDEDQANVAVAMVTLSLRMKNIDSAKDLLLPWIECSRIARQTLAAIDIVRGSPLTENLTSGSTPPSSRDQLRNCLLEVASSLMRDRQSAHRKVQKYIHRFPHEWRFRVLLSHMIQIRTVNVPLSLVMARNGFLCYTNDVTCASINRDLVRQSGTRCLENHRKSITSLACSLLSSGKHRFGSSHLNKSGDDALKSAQRLVHCHPYSTESWSVLSASCYANSIYSKLKEQPDKLDSICRRLCSFVEQNSSSDELIRWSTKQKFLSLIAGSHFNEVIDLASEITDDFEETDVYVTLSECALEFEKNGNISKSQINELNNIATSKSSSLHSKIIASHALKCVGMYKAAHSALASTLSNSPPSSDHRTSLALRSFVVAFEASRNASPDELNAWILLCSEAVNAAKREESQAATILAEGLCRYLEKNHRKCRVMLNRALDSGQWYSGGKLCMGRSIAAWYLYRNLHERNDAMEMEKLLGKCVDDPLLRRIRKLLQ</sequence>
<keyword evidence="2 3" id="KW-0802">TPR repeat</keyword>
<proteinExistence type="evidence at transcript level"/>
<name>A0A6F9DVZ1_9ASCI</name>
<dbReference type="GO" id="GO:0055087">
    <property type="term" value="C:Ski complex"/>
    <property type="evidence" value="ECO:0007669"/>
    <property type="project" value="InterPro"/>
</dbReference>
<dbReference type="InterPro" id="IPR019734">
    <property type="entry name" value="TPR_rpt"/>
</dbReference>
<gene>
    <name evidence="4" type="primary">Ttc37</name>
</gene>
<evidence type="ECO:0000256" key="1">
    <source>
        <dbReference type="ARBA" id="ARBA00022737"/>
    </source>
</evidence>
<feature type="repeat" description="TPR" evidence="3">
    <location>
        <begin position="288"/>
        <end position="321"/>
    </location>
</feature>
<dbReference type="PANTHER" id="PTHR15704">
    <property type="entry name" value="SUPERKILLER 3 PROTEIN-RELATED"/>
    <property type="match status" value="1"/>
</dbReference>
<dbReference type="AlphaFoldDB" id="A0A6F9DVZ1"/>
<dbReference type="SUPFAM" id="SSF48452">
    <property type="entry name" value="TPR-like"/>
    <property type="match status" value="3"/>
</dbReference>
<accession>A0A6F9DVZ1</accession>
<dbReference type="Pfam" id="PF13432">
    <property type="entry name" value="TPR_16"/>
    <property type="match status" value="1"/>
</dbReference>
<dbReference type="InterPro" id="IPR039226">
    <property type="entry name" value="Ski3/TTC37"/>
</dbReference>
<dbReference type="InterPro" id="IPR011990">
    <property type="entry name" value="TPR-like_helical_dom_sf"/>
</dbReference>
<dbReference type="GO" id="GO:0006401">
    <property type="term" value="P:RNA catabolic process"/>
    <property type="evidence" value="ECO:0007669"/>
    <property type="project" value="InterPro"/>
</dbReference>
<dbReference type="Gene3D" id="1.25.40.10">
    <property type="entry name" value="Tetratricopeptide repeat domain"/>
    <property type="match status" value="4"/>
</dbReference>
<dbReference type="PROSITE" id="PS50005">
    <property type="entry name" value="TPR"/>
    <property type="match status" value="3"/>
</dbReference>
<evidence type="ECO:0000256" key="3">
    <source>
        <dbReference type="PROSITE-ProRule" id="PRU00339"/>
    </source>
</evidence>
<organism evidence="4">
    <name type="scientific">Phallusia mammillata</name>
    <dbReference type="NCBI Taxonomy" id="59560"/>
    <lineage>
        <taxon>Eukaryota</taxon>
        <taxon>Metazoa</taxon>
        <taxon>Chordata</taxon>
        <taxon>Tunicata</taxon>
        <taxon>Ascidiacea</taxon>
        <taxon>Phlebobranchia</taxon>
        <taxon>Ascidiidae</taxon>
        <taxon>Phallusia</taxon>
    </lineage>
</organism>
<reference evidence="4" key="1">
    <citation type="submission" date="2020-04" db="EMBL/GenBank/DDBJ databases">
        <authorList>
            <person name="Neveu A P."/>
        </authorList>
    </citation>
    <scope>NUCLEOTIDE SEQUENCE</scope>
    <source>
        <tissue evidence="4">Whole embryo</tissue>
    </source>
</reference>
<keyword evidence="1" id="KW-0677">Repeat</keyword>
<feature type="repeat" description="TPR" evidence="3">
    <location>
        <begin position="254"/>
        <end position="287"/>
    </location>
</feature>
<dbReference type="SMART" id="SM00028">
    <property type="entry name" value="TPR"/>
    <property type="match status" value="7"/>
</dbReference>
<dbReference type="EMBL" id="LR791479">
    <property type="protein sequence ID" value="CAB3267341.1"/>
    <property type="molecule type" value="mRNA"/>
</dbReference>
<evidence type="ECO:0000256" key="2">
    <source>
        <dbReference type="ARBA" id="ARBA00022803"/>
    </source>
</evidence>
<evidence type="ECO:0000313" key="4">
    <source>
        <dbReference type="EMBL" id="CAB3267341.1"/>
    </source>
</evidence>
<feature type="repeat" description="TPR" evidence="3">
    <location>
        <begin position="551"/>
        <end position="584"/>
    </location>
</feature>
<dbReference type="SUPFAM" id="SSF81901">
    <property type="entry name" value="HCP-like"/>
    <property type="match status" value="1"/>
</dbReference>
<protein>
    <submittedName>
        <fullName evidence="4">Tetratricopeptide repeat protein 37-like</fullName>
    </submittedName>
</protein>